<keyword evidence="8" id="KW-1185">Reference proteome</keyword>
<feature type="domain" description="SRCR" evidence="6">
    <location>
        <begin position="124"/>
        <end position="168"/>
    </location>
</feature>
<keyword evidence="3 5" id="KW-1015">Disulfide bond</keyword>
<accession>A0A7L2WPT1</accession>
<feature type="domain" description="SRCR" evidence="6">
    <location>
        <begin position="1"/>
        <end position="93"/>
    </location>
</feature>
<evidence type="ECO:0000256" key="3">
    <source>
        <dbReference type="ARBA" id="ARBA00023157"/>
    </source>
</evidence>
<dbReference type="OrthoDB" id="536948at2759"/>
<sequence length="168" mass="17602">RCAGRVEVKHSGKWGTVCDDYWGMNDAAVVCKQLGCGSAVGATHHGHFGRGSGPIWMNVVGCKGTESALSDCEHGGWGEHDCDHSEDAGVICSGKGRACCLPLGLGWGKGPWLCPQGATSAAEVRLVDGGKHCAGRVEVKHSGKWGTICSDSWDMNDVMVVCKQLDCG</sequence>
<dbReference type="GO" id="GO:0045217">
    <property type="term" value="P:cell-cell junction maintenance"/>
    <property type="evidence" value="ECO:0007669"/>
    <property type="project" value="TreeGrafter"/>
</dbReference>
<comment type="caution">
    <text evidence="5">Lacks conserved residue(s) required for the propagation of feature annotation.</text>
</comment>
<feature type="disulfide bond" evidence="5">
    <location>
        <begin position="62"/>
        <end position="72"/>
    </location>
</feature>
<evidence type="ECO:0000313" key="7">
    <source>
        <dbReference type="EMBL" id="NXS72021.1"/>
    </source>
</evidence>
<dbReference type="EMBL" id="VYZV01027170">
    <property type="protein sequence ID" value="NXS72021.1"/>
    <property type="molecule type" value="Genomic_DNA"/>
</dbReference>
<protein>
    <submittedName>
        <fullName evidence="7">DMBT1 protein</fullName>
    </submittedName>
</protein>
<organism evidence="7 8">
    <name type="scientific">Pandion haliaetus</name>
    <name type="common">Osprey</name>
    <name type="synonym">Falco haliaetus</name>
    <dbReference type="NCBI Taxonomy" id="56262"/>
    <lineage>
        <taxon>Eukaryota</taxon>
        <taxon>Metazoa</taxon>
        <taxon>Chordata</taxon>
        <taxon>Craniata</taxon>
        <taxon>Vertebrata</taxon>
        <taxon>Euteleostomi</taxon>
        <taxon>Archelosauria</taxon>
        <taxon>Archosauria</taxon>
        <taxon>Dinosauria</taxon>
        <taxon>Saurischia</taxon>
        <taxon>Theropoda</taxon>
        <taxon>Coelurosauria</taxon>
        <taxon>Aves</taxon>
        <taxon>Neognathae</taxon>
        <taxon>Neoaves</taxon>
        <taxon>Telluraves</taxon>
        <taxon>Accipitrimorphae</taxon>
        <taxon>Accipitriformes</taxon>
        <taxon>Pandionidae</taxon>
        <taxon>Pandion</taxon>
    </lineage>
</organism>
<feature type="disulfide bond" evidence="5">
    <location>
        <begin position="18"/>
        <end position="82"/>
    </location>
</feature>
<dbReference type="PRINTS" id="PR00258">
    <property type="entry name" value="SPERACTRCPTR"/>
</dbReference>
<evidence type="ECO:0000256" key="1">
    <source>
        <dbReference type="ARBA" id="ARBA00022729"/>
    </source>
</evidence>
<dbReference type="Gene3D" id="3.10.250.10">
    <property type="entry name" value="SRCR-like domain"/>
    <property type="match status" value="2"/>
</dbReference>
<dbReference type="SUPFAM" id="SSF56487">
    <property type="entry name" value="SRCR-like"/>
    <property type="match status" value="2"/>
</dbReference>
<dbReference type="Proteomes" id="UP000580171">
    <property type="component" value="Unassembled WGS sequence"/>
</dbReference>
<proteinExistence type="predicted"/>
<evidence type="ECO:0000313" key="8">
    <source>
        <dbReference type="Proteomes" id="UP000580171"/>
    </source>
</evidence>
<evidence type="ECO:0000256" key="5">
    <source>
        <dbReference type="PROSITE-ProRule" id="PRU00196"/>
    </source>
</evidence>
<dbReference type="AlphaFoldDB" id="A0A7L2WPT1"/>
<keyword evidence="4" id="KW-0325">Glycoprotein</keyword>
<keyword evidence="2" id="KW-0677">Repeat</keyword>
<feature type="non-terminal residue" evidence="7">
    <location>
        <position position="1"/>
    </location>
</feature>
<comment type="caution">
    <text evidence="7">The sequence shown here is derived from an EMBL/GenBank/DDBJ whole genome shotgun (WGS) entry which is preliminary data.</text>
</comment>
<dbReference type="InterPro" id="IPR036772">
    <property type="entry name" value="SRCR-like_dom_sf"/>
</dbReference>
<dbReference type="InterPro" id="IPR053243">
    <property type="entry name" value="SJ_maturation_regulator"/>
</dbReference>
<dbReference type="PROSITE" id="PS50287">
    <property type="entry name" value="SRCR_2"/>
    <property type="match status" value="2"/>
</dbReference>
<evidence type="ECO:0000256" key="2">
    <source>
        <dbReference type="ARBA" id="ARBA00022737"/>
    </source>
</evidence>
<dbReference type="FunFam" id="3.10.250.10:FF:000002">
    <property type="entry name" value="Scavenger receptor cysteine-rich type 1 protein M130"/>
    <property type="match status" value="1"/>
</dbReference>
<dbReference type="PANTHER" id="PTHR47653">
    <property type="entry name" value="PROTEIN BARK BEETLE"/>
    <property type="match status" value="1"/>
</dbReference>
<dbReference type="GO" id="GO:0016020">
    <property type="term" value="C:membrane"/>
    <property type="evidence" value="ECO:0007669"/>
    <property type="project" value="InterPro"/>
</dbReference>
<dbReference type="Pfam" id="PF00530">
    <property type="entry name" value="SRCR"/>
    <property type="match status" value="2"/>
</dbReference>
<feature type="non-terminal residue" evidence="7">
    <location>
        <position position="168"/>
    </location>
</feature>
<dbReference type="SMART" id="SM00202">
    <property type="entry name" value="SR"/>
    <property type="match status" value="1"/>
</dbReference>
<evidence type="ECO:0000259" key="6">
    <source>
        <dbReference type="PROSITE" id="PS50287"/>
    </source>
</evidence>
<keyword evidence="1" id="KW-0732">Signal</keyword>
<gene>
    <name evidence="7" type="primary">Dmbt1_9</name>
    <name evidence="7" type="ORF">PANHAL_R07775</name>
</gene>
<reference evidence="7 8" key="1">
    <citation type="submission" date="2019-09" db="EMBL/GenBank/DDBJ databases">
        <title>Bird 10,000 Genomes (B10K) Project - Family phase.</title>
        <authorList>
            <person name="Zhang G."/>
        </authorList>
    </citation>
    <scope>NUCLEOTIDE SEQUENCE [LARGE SCALE GENOMIC DNA]</scope>
    <source>
        <strain evidence="7">B10K-DU-012-58</strain>
        <tissue evidence="7">Muscle</tissue>
    </source>
</reference>
<dbReference type="PANTHER" id="PTHR47653:SF1">
    <property type="entry name" value="DELETED IN MALIGNANT BRAIN TUMORS 1 PROTEIN"/>
    <property type="match status" value="1"/>
</dbReference>
<name>A0A7L2WPT1_PANHA</name>
<dbReference type="InterPro" id="IPR001190">
    <property type="entry name" value="SRCR"/>
</dbReference>
<feature type="disulfide bond" evidence="5">
    <location>
        <begin position="31"/>
        <end position="92"/>
    </location>
</feature>
<evidence type="ECO:0000256" key="4">
    <source>
        <dbReference type="ARBA" id="ARBA00023180"/>
    </source>
</evidence>